<dbReference type="OrthoDB" id="3069322at2759"/>
<feature type="compositionally biased region" description="Low complexity" evidence="1">
    <location>
        <begin position="338"/>
        <end position="352"/>
    </location>
</feature>
<accession>A0A4Y9XTV4</accession>
<evidence type="ECO:0000313" key="3">
    <source>
        <dbReference type="EMBL" id="TFY53198.1"/>
    </source>
</evidence>
<feature type="region of interest" description="Disordered" evidence="1">
    <location>
        <begin position="338"/>
        <end position="389"/>
    </location>
</feature>
<keyword evidence="2" id="KW-0472">Membrane</keyword>
<feature type="compositionally biased region" description="Basic residues" evidence="1">
    <location>
        <begin position="252"/>
        <end position="265"/>
    </location>
</feature>
<feature type="compositionally biased region" description="Basic and acidic residues" evidence="1">
    <location>
        <begin position="171"/>
        <end position="185"/>
    </location>
</feature>
<feature type="transmembrane region" description="Helical" evidence="2">
    <location>
        <begin position="12"/>
        <end position="35"/>
    </location>
</feature>
<proteinExistence type="predicted"/>
<feature type="compositionally biased region" description="Low complexity" evidence="1">
    <location>
        <begin position="138"/>
        <end position="155"/>
    </location>
</feature>
<dbReference type="EMBL" id="SEOQ01001187">
    <property type="protein sequence ID" value="TFY53198.1"/>
    <property type="molecule type" value="Genomic_DNA"/>
</dbReference>
<feature type="compositionally biased region" description="Polar residues" evidence="1">
    <location>
        <begin position="156"/>
        <end position="167"/>
    </location>
</feature>
<evidence type="ECO:0000256" key="2">
    <source>
        <dbReference type="SAM" id="Phobius"/>
    </source>
</evidence>
<keyword evidence="2" id="KW-1133">Transmembrane helix</keyword>
<organism evidence="3 4">
    <name type="scientific">Dentipellis fragilis</name>
    <dbReference type="NCBI Taxonomy" id="205917"/>
    <lineage>
        <taxon>Eukaryota</taxon>
        <taxon>Fungi</taxon>
        <taxon>Dikarya</taxon>
        <taxon>Basidiomycota</taxon>
        <taxon>Agaricomycotina</taxon>
        <taxon>Agaricomycetes</taxon>
        <taxon>Russulales</taxon>
        <taxon>Hericiaceae</taxon>
        <taxon>Dentipellis</taxon>
    </lineage>
</organism>
<sequence length="389" mass="42967">MRSQLRVLIIRTYCAIQAVGGIILSIMAMILYNIIPALRQPPPPPPPSATPLLPRHNLTPMSQPRRYVPAVSSPLSMMSCTSSAPSESPSAEYFTPIDEPPHPEVASLGSSNSDSSLRESPPPSRRLSLRLRTRRLPRTLPTLQESSLSRTSSSRDPNPSTAASSPTGEMPSDRMSRSSSSHESDAEASTSNHIDRVFDKQSFRLPYLHPRRPDNKRSGRSSSMPPRERHEKSLTRTLMSPLMVVTSLPHLHHSKGKASTGHHRNWSCDSDDTSTASKRRSLPLPVKKQATTAPTERTRPYEAPYFFPTPCSPDAADYVRKARANVRYNMEVDRIRTLSPEPSTSSLPVSEETSPHVTFDADALAMKRPGTSSDPGHGEMEAVGPRRMR</sequence>
<feature type="region of interest" description="Disordered" evidence="1">
    <location>
        <begin position="43"/>
        <end position="63"/>
    </location>
</feature>
<dbReference type="Proteomes" id="UP000298327">
    <property type="component" value="Unassembled WGS sequence"/>
</dbReference>
<keyword evidence="4" id="KW-1185">Reference proteome</keyword>
<evidence type="ECO:0000313" key="4">
    <source>
        <dbReference type="Proteomes" id="UP000298327"/>
    </source>
</evidence>
<gene>
    <name evidence="3" type="ORF">EVG20_g10225</name>
</gene>
<feature type="region of interest" description="Disordered" evidence="1">
    <location>
        <begin position="75"/>
        <end position="235"/>
    </location>
</feature>
<comment type="caution">
    <text evidence="3">The sequence shown here is derived from an EMBL/GenBank/DDBJ whole genome shotgun (WGS) entry which is preliminary data.</text>
</comment>
<feature type="region of interest" description="Disordered" evidence="1">
    <location>
        <begin position="252"/>
        <end position="296"/>
    </location>
</feature>
<feature type="compositionally biased region" description="Low complexity" evidence="1">
    <location>
        <begin position="75"/>
        <end position="92"/>
    </location>
</feature>
<evidence type="ECO:0000256" key="1">
    <source>
        <dbReference type="SAM" id="MobiDB-lite"/>
    </source>
</evidence>
<protein>
    <submittedName>
        <fullName evidence="3">Uncharacterized protein</fullName>
    </submittedName>
</protein>
<reference evidence="3 4" key="1">
    <citation type="submission" date="2019-02" db="EMBL/GenBank/DDBJ databases">
        <title>Genome sequencing of the rare red list fungi Dentipellis fragilis.</title>
        <authorList>
            <person name="Buettner E."/>
            <person name="Kellner H."/>
        </authorList>
    </citation>
    <scope>NUCLEOTIDE SEQUENCE [LARGE SCALE GENOMIC DNA]</scope>
    <source>
        <strain evidence="3 4">DSM 105465</strain>
    </source>
</reference>
<keyword evidence="2" id="KW-0812">Transmembrane</keyword>
<feature type="compositionally biased region" description="Basic residues" evidence="1">
    <location>
        <begin position="127"/>
        <end position="137"/>
    </location>
</feature>
<name>A0A4Y9XTV4_9AGAM</name>
<dbReference type="AlphaFoldDB" id="A0A4Y9XTV4"/>
<feature type="compositionally biased region" description="Basic and acidic residues" evidence="1">
    <location>
        <begin position="193"/>
        <end position="202"/>
    </location>
</feature>
<feature type="compositionally biased region" description="Low complexity" evidence="1">
    <location>
        <begin position="107"/>
        <end position="119"/>
    </location>
</feature>